<dbReference type="Pfam" id="PF10719">
    <property type="entry name" value="ComFB"/>
    <property type="match status" value="1"/>
</dbReference>
<dbReference type="InterPro" id="IPR019657">
    <property type="entry name" value="ComFB"/>
</dbReference>
<accession>A0A2S7XUP4</accession>
<dbReference type="AlphaFoldDB" id="A0A2S7XUP4"/>
<sequence length="90" mass="10449">MLSSISNYYERLVLERLYDVFKSEHTPLEDDYMDDLACVALNYLPARYVRHCVDFASHLSDSELDDLHIEVADAVSFAMATTQRRTAERE</sequence>
<dbReference type="Proteomes" id="UP000239936">
    <property type="component" value="Unassembled WGS sequence"/>
</dbReference>
<gene>
    <name evidence="1" type="ORF">CXB77_02600</name>
</gene>
<reference evidence="1 2" key="1">
    <citation type="submission" date="2018-01" db="EMBL/GenBank/DDBJ databases">
        <title>The complete genome sequence of Chromatium okenii LaCa, a purple sulfur bacterium with a turbulent life.</title>
        <authorList>
            <person name="Luedin S.M."/>
            <person name="Liechti N."/>
            <person name="Storelli N."/>
            <person name="Danza F."/>
            <person name="Wittwer M."/>
            <person name="Pothier J.F."/>
            <person name="Tonolla M.A."/>
        </authorList>
    </citation>
    <scope>NUCLEOTIDE SEQUENCE [LARGE SCALE GENOMIC DNA]</scope>
    <source>
        <strain evidence="1 2">LaCa</strain>
    </source>
</reference>
<evidence type="ECO:0000313" key="1">
    <source>
        <dbReference type="EMBL" id="PQJ97420.1"/>
    </source>
</evidence>
<keyword evidence="2" id="KW-1185">Reference proteome</keyword>
<protein>
    <submittedName>
        <fullName evidence="1">Competence protein ComFB</fullName>
    </submittedName>
</protein>
<dbReference type="EMBL" id="PPGH01000013">
    <property type="protein sequence ID" value="PQJ97420.1"/>
    <property type="molecule type" value="Genomic_DNA"/>
</dbReference>
<dbReference type="RefSeq" id="WP_105072678.1">
    <property type="nucleotide sequence ID" value="NZ_JAFLKP010000220.1"/>
</dbReference>
<evidence type="ECO:0000313" key="2">
    <source>
        <dbReference type="Proteomes" id="UP000239936"/>
    </source>
</evidence>
<proteinExistence type="predicted"/>
<comment type="caution">
    <text evidence="1">The sequence shown here is derived from an EMBL/GenBank/DDBJ whole genome shotgun (WGS) entry which is preliminary data.</text>
</comment>
<organism evidence="1 2">
    <name type="scientific">Chromatium okenii</name>
    <dbReference type="NCBI Taxonomy" id="61644"/>
    <lineage>
        <taxon>Bacteria</taxon>
        <taxon>Pseudomonadati</taxon>
        <taxon>Pseudomonadota</taxon>
        <taxon>Gammaproteobacteria</taxon>
        <taxon>Chromatiales</taxon>
        <taxon>Chromatiaceae</taxon>
        <taxon>Chromatium</taxon>
    </lineage>
</organism>
<dbReference type="OrthoDB" id="5895647at2"/>
<name>A0A2S7XUP4_9GAMM</name>